<name>A0AAF0Y8E1_9TREE</name>
<evidence type="ECO:0000313" key="2">
    <source>
        <dbReference type="EMBL" id="WOO81817.1"/>
    </source>
</evidence>
<dbReference type="RefSeq" id="XP_062627849.1">
    <property type="nucleotide sequence ID" value="XM_062771865.1"/>
</dbReference>
<dbReference type="Proteomes" id="UP000827549">
    <property type="component" value="Chromosome 4"/>
</dbReference>
<feature type="region of interest" description="Disordered" evidence="1">
    <location>
        <begin position="61"/>
        <end position="81"/>
    </location>
</feature>
<dbReference type="AlphaFoldDB" id="A0AAF0Y8E1"/>
<organism evidence="2 3">
    <name type="scientific">Vanrija pseudolonga</name>
    <dbReference type="NCBI Taxonomy" id="143232"/>
    <lineage>
        <taxon>Eukaryota</taxon>
        <taxon>Fungi</taxon>
        <taxon>Dikarya</taxon>
        <taxon>Basidiomycota</taxon>
        <taxon>Agaricomycotina</taxon>
        <taxon>Tremellomycetes</taxon>
        <taxon>Trichosporonales</taxon>
        <taxon>Trichosporonaceae</taxon>
        <taxon>Vanrija</taxon>
    </lineage>
</organism>
<reference evidence="2" key="1">
    <citation type="submission" date="2023-10" db="EMBL/GenBank/DDBJ databases">
        <authorList>
            <person name="Noh H."/>
        </authorList>
    </citation>
    <scope>NUCLEOTIDE SEQUENCE</scope>
    <source>
        <strain evidence="2">DUCC4014</strain>
    </source>
</reference>
<evidence type="ECO:0000313" key="3">
    <source>
        <dbReference type="Proteomes" id="UP000827549"/>
    </source>
</evidence>
<dbReference type="EMBL" id="CP086717">
    <property type="protein sequence ID" value="WOO81817.1"/>
    <property type="molecule type" value="Genomic_DNA"/>
</dbReference>
<dbReference type="GeneID" id="87808564"/>
<accession>A0AAF0Y8E1</accession>
<keyword evidence="3" id="KW-1185">Reference proteome</keyword>
<protein>
    <submittedName>
        <fullName evidence="2">Uncharacterized protein</fullName>
    </submittedName>
</protein>
<evidence type="ECO:0000256" key="1">
    <source>
        <dbReference type="SAM" id="MobiDB-lite"/>
    </source>
</evidence>
<gene>
    <name evidence="2" type="ORF">LOC62_04G005335</name>
</gene>
<proteinExistence type="predicted"/>
<sequence>MSTTTPAVTIDHTGYPNIIDKIVNHSDADALLALRGTSQAFRARCDRLLFHHAVIDLSDEDKRRPPRTADDARNYRGTDDRVAKSVKSRSCSGVLPPLYRKVRILDHVTEHHPPLPVARRFTQIHTLRRTNRAWALMGPAMFYPSDVVVDFIDVATDLVGYMYRSVIKIPLKTERRVMHFHYDPAVDIERRIGIEVYNEVAGACDFTFVLWAESVPDAPPAFLSMALRSAVLTAGDRLNDTLHPTLTITVVLQHGLDPADMDRWFQRMMQPRPYEYHVRDQKALRNAMRFITIDEWWAELGEAKDVEGVWPQALA</sequence>